<dbReference type="PROSITE" id="PS50405">
    <property type="entry name" value="GST_CTER"/>
    <property type="match status" value="1"/>
</dbReference>
<dbReference type="Gene3D" id="3.40.30.10">
    <property type="entry name" value="Glutaredoxin"/>
    <property type="match status" value="1"/>
</dbReference>
<dbReference type="InterPro" id="IPR040079">
    <property type="entry name" value="Glutathione_S-Trfase"/>
</dbReference>
<dbReference type="SFLD" id="SFLDG00358">
    <property type="entry name" value="Main_(cytGST)"/>
    <property type="match status" value="1"/>
</dbReference>
<dbReference type="InterPro" id="IPR004045">
    <property type="entry name" value="Glutathione_S-Trfase_N"/>
</dbReference>
<evidence type="ECO:0000313" key="4">
    <source>
        <dbReference type="Proteomes" id="UP000193200"/>
    </source>
</evidence>
<dbReference type="RefSeq" id="WP_085884555.1">
    <property type="nucleotide sequence ID" value="NZ_FWFR01000003.1"/>
</dbReference>
<dbReference type="SUPFAM" id="SSF52833">
    <property type="entry name" value="Thioredoxin-like"/>
    <property type="match status" value="1"/>
</dbReference>
<dbReference type="PANTHER" id="PTHR44051:SF8">
    <property type="entry name" value="GLUTATHIONE S-TRANSFERASE GSTA"/>
    <property type="match status" value="1"/>
</dbReference>
<dbReference type="Pfam" id="PF02798">
    <property type="entry name" value="GST_N"/>
    <property type="match status" value="1"/>
</dbReference>
<dbReference type="CDD" id="cd03188">
    <property type="entry name" value="GST_C_Beta"/>
    <property type="match status" value="1"/>
</dbReference>
<dbReference type="InterPro" id="IPR036282">
    <property type="entry name" value="Glutathione-S-Trfase_C_sf"/>
</dbReference>
<dbReference type="SFLD" id="SFLDS00019">
    <property type="entry name" value="Glutathione_Transferase_(cytos"/>
    <property type="match status" value="1"/>
</dbReference>
<dbReference type="InParanoid" id="A0A1Y5TQ61"/>
<dbReference type="SUPFAM" id="SSF47616">
    <property type="entry name" value="GST C-terminal domain-like"/>
    <property type="match status" value="1"/>
</dbReference>
<keyword evidence="3" id="KW-0808">Transferase</keyword>
<dbReference type="FunCoup" id="A0A1Y5TQ61">
    <property type="interactions" value="41"/>
</dbReference>
<dbReference type="InterPro" id="IPR036249">
    <property type="entry name" value="Thioredoxin-like_sf"/>
</dbReference>
<dbReference type="PANTHER" id="PTHR44051">
    <property type="entry name" value="GLUTATHIONE S-TRANSFERASE-RELATED"/>
    <property type="match status" value="1"/>
</dbReference>
<evidence type="ECO:0000259" key="2">
    <source>
        <dbReference type="PROSITE" id="PS50405"/>
    </source>
</evidence>
<reference evidence="3 4" key="1">
    <citation type="submission" date="2017-03" db="EMBL/GenBank/DDBJ databases">
        <authorList>
            <person name="Afonso C.L."/>
            <person name="Miller P.J."/>
            <person name="Scott M.A."/>
            <person name="Spackman E."/>
            <person name="Goraichik I."/>
            <person name="Dimitrov K.M."/>
            <person name="Suarez D.L."/>
            <person name="Swayne D.E."/>
        </authorList>
    </citation>
    <scope>NUCLEOTIDE SEQUENCE [LARGE SCALE GENOMIC DNA]</scope>
    <source>
        <strain evidence="3 4">CECT 7691</strain>
    </source>
</reference>
<dbReference type="SFLD" id="SFLDG01150">
    <property type="entry name" value="Main.1:_Beta-like"/>
    <property type="match status" value="1"/>
</dbReference>
<feature type="domain" description="GST N-terminal" evidence="1">
    <location>
        <begin position="1"/>
        <end position="80"/>
    </location>
</feature>
<dbReference type="Gene3D" id="1.20.1050.10">
    <property type="match status" value="1"/>
</dbReference>
<dbReference type="InterPro" id="IPR010987">
    <property type="entry name" value="Glutathione-S-Trfase_C-like"/>
</dbReference>
<dbReference type="PROSITE" id="PS50404">
    <property type="entry name" value="GST_NTER"/>
    <property type="match status" value="1"/>
</dbReference>
<dbReference type="AlphaFoldDB" id="A0A1Y5TQ61"/>
<proteinExistence type="predicted"/>
<dbReference type="GO" id="GO:0004364">
    <property type="term" value="F:glutathione transferase activity"/>
    <property type="evidence" value="ECO:0007669"/>
    <property type="project" value="UniProtKB-EC"/>
</dbReference>
<feature type="domain" description="GST C-terminal" evidence="2">
    <location>
        <begin position="86"/>
        <end position="212"/>
    </location>
</feature>
<dbReference type="Proteomes" id="UP000193200">
    <property type="component" value="Unassembled WGS sequence"/>
</dbReference>
<protein>
    <submittedName>
        <fullName evidence="3">Glutathione S-transferase</fullName>
        <ecNumber evidence="3">2.5.1.18</ecNumber>
    </submittedName>
</protein>
<gene>
    <name evidence="3" type="primary">gst</name>
    <name evidence="3" type="ORF">OCH7691_03187</name>
</gene>
<dbReference type="EMBL" id="FWFR01000003">
    <property type="protein sequence ID" value="SLN69394.1"/>
    <property type="molecule type" value="Genomic_DNA"/>
</dbReference>
<sequence length="213" mass="24083">MYTLHYYPGNASLTPHILLEEIGAPYELALVDRQKNAQKSAEYLKLNPSGRIPVLIDGDLVLFETAAISLHLADRHPEAKLAPELGSAERAHFYKWLMYLTNTIQTEVLTFYYPERWSESEAGRAEINAHAGERLGQMFDLLENAFAEHGGDYFLGDRFSALDPYLLMVSRWSRKIARPAITRPRLGAFVERLSARPSVIRAFEAEGIAPPYC</sequence>
<name>A0A1Y5TQ61_9PROT</name>
<accession>A0A1Y5TQ61</accession>
<dbReference type="Pfam" id="PF14497">
    <property type="entry name" value="GST_C_3"/>
    <property type="match status" value="1"/>
</dbReference>
<dbReference type="InterPro" id="IPR004046">
    <property type="entry name" value="GST_C"/>
</dbReference>
<evidence type="ECO:0000259" key="1">
    <source>
        <dbReference type="PROSITE" id="PS50404"/>
    </source>
</evidence>
<dbReference type="EC" id="2.5.1.18" evidence="3"/>
<dbReference type="CDD" id="cd03057">
    <property type="entry name" value="GST_N_Beta"/>
    <property type="match status" value="1"/>
</dbReference>
<evidence type="ECO:0000313" key="3">
    <source>
        <dbReference type="EMBL" id="SLN69394.1"/>
    </source>
</evidence>
<keyword evidence="4" id="KW-1185">Reference proteome</keyword>
<organism evidence="3 4">
    <name type="scientific">Oceanibacterium hippocampi</name>
    <dbReference type="NCBI Taxonomy" id="745714"/>
    <lineage>
        <taxon>Bacteria</taxon>
        <taxon>Pseudomonadati</taxon>
        <taxon>Pseudomonadota</taxon>
        <taxon>Alphaproteobacteria</taxon>
        <taxon>Sneathiellales</taxon>
        <taxon>Sneathiellaceae</taxon>
        <taxon>Oceanibacterium</taxon>
    </lineage>
</organism>
<dbReference type="OrthoDB" id="7583243at2"/>